<feature type="chain" id="PRO_5012430082" evidence="6">
    <location>
        <begin position="16"/>
        <end position="985"/>
    </location>
</feature>
<gene>
    <name evidence="7" type="ORF">ABOM_008661</name>
</gene>
<protein>
    <submittedName>
        <fullName evidence="7">Putative MFS transporter</fullName>
    </submittedName>
</protein>
<dbReference type="SUPFAM" id="SSF103473">
    <property type="entry name" value="MFS general substrate transporter"/>
    <property type="match status" value="1"/>
</dbReference>
<comment type="subcellular location">
    <subcellularLocation>
        <location evidence="1">Membrane</location>
        <topology evidence="1">Multi-pass membrane protein</topology>
    </subcellularLocation>
</comment>
<dbReference type="InterPro" id="IPR051788">
    <property type="entry name" value="MFS_Transporter"/>
</dbReference>
<dbReference type="InterPro" id="IPR036259">
    <property type="entry name" value="MFS_trans_sf"/>
</dbReference>
<evidence type="ECO:0000313" key="7">
    <source>
        <dbReference type="EMBL" id="OGM43287.1"/>
    </source>
</evidence>
<dbReference type="InterPro" id="IPR036514">
    <property type="entry name" value="SGNH_hydro_sf"/>
</dbReference>
<feature type="transmembrane region" description="Helical" evidence="5">
    <location>
        <begin position="327"/>
        <end position="351"/>
    </location>
</feature>
<keyword evidence="6" id="KW-0732">Signal</keyword>
<keyword evidence="2 5" id="KW-0812">Transmembrane</keyword>
<dbReference type="SUPFAM" id="SSF52266">
    <property type="entry name" value="SGNH hydrolase"/>
    <property type="match status" value="1"/>
</dbReference>
<feature type="transmembrane region" description="Helical" evidence="5">
    <location>
        <begin position="414"/>
        <end position="436"/>
    </location>
</feature>
<evidence type="ECO:0000256" key="2">
    <source>
        <dbReference type="ARBA" id="ARBA00022692"/>
    </source>
</evidence>
<sequence>MKLYLLFFFFLTLHALPGVPRAAADKSPFFLLAGDSTTAVQTTNGGGWGNGFIQTTLSKGAKGQNYGRNGATTVSFRTRGDWDTLLKKLQEKPKANITIADYTSNLETFVGEVRNAGGVPILVTPLARRQYDNSTGVPTIIRSLENERVATIKAAKKTGASYIDLNRASTLYLNSIGPVSAHMYDLKAGDSTHLNAAGSQVFGGMVAGLIIQDFPQLGDAGFIHVDPKLQTALDKGQYYWPQYGTTFCGWLVAALSNSYLSQYLDLGVFLVMGATLQVLAHALRAWLPPLPLFAVTFFIASLGQAYQDTYANTFVASVKAAHRWLGFIHAMYMAGCLTGPFIATAVASAGARSHWELFYTAPLGLGVINFVLVVLAFRESLTFKRHVQGEMGSQETGHKGAMQEIQKTLAQPSVWILSLYFFFFLGAVITAGGWIVEYLVHVRNGDLKDMGYVPAGFYGGGFLGRLILAEPTYRLGERRMVFIYLLLCVGLELVFWLVPNIIAEAVAISLLGFFSGPFFATGISVASKIFTADIRSAAIAFIFVLGQVGGAIFPAVTGIMAAKLLYIVEHSPVHILTSTTCKQEHNMPQTAKTGNENINIDLASPPGWTYVGGDTVIGNVVRRSHIVTPDAMVTLTLIGRVKTKITVKRNNGQTTSTSHYRGRWQLFHTSRETLFHGPLHLPRSSVNDPLTWPFSVEIPTRPSGQVLQGHFIEESYLPLDKESLIHSTLPASFSSSGRGWRTSSEAFVEYYLEARLIYGRSGSSEVETATFPITIRHAPQPGIFNYDLQSRVLAGRAKSQRLLPGMEHAELSLKQKTQKLFGSSKVPEFHYTVEVNWPCAIQLDNPTPVPIIIGVKPSSASPEISDVAQKVQLNWVNMTIKSKTMVQAPGNLTPKHTHSHSHSSSHPIGLKRAFSRLESLLSLLREKGTSRLTLVVCFDFSFILMVPPNELELEVSLTVAEETKEFKLIDEPYKYIETCPAYLGA</sequence>
<evidence type="ECO:0000313" key="8">
    <source>
        <dbReference type="Proteomes" id="UP000179179"/>
    </source>
</evidence>
<name>A0A1F7ZV51_9EURO</name>
<feature type="transmembrane region" description="Helical" evidence="5">
    <location>
        <begin position="480"/>
        <end position="499"/>
    </location>
</feature>
<evidence type="ECO:0000256" key="5">
    <source>
        <dbReference type="SAM" id="Phobius"/>
    </source>
</evidence>
<accession>A0A1F7ZV51</accession>
<keyword evidence="8" id="KW-1185">Reference proteome</keyword>
<dbReference type="PANTHER" id="PTHR23514">
    <property type="entry name" value="BYPASS OF STOP CODON PROTEIN 6"/>
    <property type="match status" value="1"/>
</dbReference>
<feature type="transmembrane region" description="Helical" evidence="5">
    <location>
        <begin position="505"/>
        <end position="526"/>
    </location>
</feature>
<dbReference type="OrthoDB" id="413079at2759"/>
<dbReference type="GO" id="GO:0022857">
    <property type="term" value="F:transmembrane transporter activity"/>
    <property type="evidence" value="ECO:0007669"/>
    <property type="project" value="InterPro"/>
</dbReference>
<organism evidence="7 8">
    <name type="scientific">Aspergillus bombycis</name>
    <dbReference type="NCBI Taxonomy" id="109264"/>
    <lineage>
        <taxon>Eukaryota</taxon>
        <taxon>Fungi</taxon>
        <taxon>Dikarya</taxon>
        <taxon>Ascomycota</taxon>
        <taxon>Pezizomycotina</taxon>
        <taxon>Eurotiomycetes</taxon>
        <taxon>Eurotiomycetidae</taxon>
        <taxon>Eurotiales</taxon>
        <taxon>Aspergillaceae</taxon>
        <taxon>Aspergillus</taxon>
    </lineage>
</organism>
<comment type="caution">
    <text evidence="7">The sequence shown here is derived from an EMBL/GenBank/DDBJ whole genome shotgun (WGS) entry which is preliminary data.</text>
</comment>
<dbReference type="RefSeq" id="XP_022387004.1">
    <property type="nucleotide sequence ID" value="XM_022535790.1"/>
</dbReference>
<dbReference type="PANTHER" id="PTHR23514:SF16">
    <property type="entry name" value="TRANSPORTER, PUTATIVE (AFU_ORTHOLOGUE AFUA_2G17270)-RELATED"/>
    <property type="match status" value="1"/>
</dbReference>
<feature type="transmembrane region" description="Helical" evidence="5">
    <location>
        <begin position="538"/>
        <end position="566"/>
    </location>
</feature>
<dbReference type="EMBL" id="LYCR01000073">
    <property type="protein sequence ID" value="OGM43287.1"/>
    <property type="molecule type" value="Genomic_DNA"/>
</dbReference>
<feature type="signal peptide" evidence="6">
    <location>
        <begin position="1"/>
        <end position="15"/>
    </location>
</feature>
<reference evidence="7 8" key="1">
    <citation type="journal article" date="2016" name="Genome Biol. Evol.">
        <title>Draft genome sequence of an aflatoxigenic Aspergillus species, A. bombycis.</title>
        <authorList>
            <person name="Moore G.G."/>
            <person name="Mack B.M."/>
            <person name="Beltz S.B."/>
            <person name="Gilbert M.K."/>
        </authorList>
    </citation>
    <scope>NUCLEOTIDE SEQUENCE [LARGE SCALE GENOMIC DNA]</scope>
    <source>
        <strain evidence="8">NRRL 26010</strain>
    </source>
</reference>
<evidence type="ECO:0000256" key="4">
    <source>
        <dbReference type="ARBA" id="ARBA00023136"/>
    </source>
</evidence>
<dbReference type="Gene3D" id="1.20.1250.20">
    <property type="entry name" value="MFS general substrate transporter like domains"/>
    <property type="match status" value="1"/>
</dbReference>
<evidence type="ECO:0000256" key="1">
    <source>
        <dbReference type="ARBA" id="ARBA00004141"/>
    </source>
</evidence>
<dbReference type="GeneID" id="34452051"/>
<dbReference type="FunFam" id="1.20.1250.20:FF:000286">
    <property type="entry name" value="MFS efflux transporter"/>
    <property type="match status" value="1"/>
</dbReference>
<dbReference type="Pfam" id="PF07690">
    <property type="entry name" value="MFS_1"/>
    <property type="match status" value="1"/>
</dbReference>
<dbReference type="Gene3D" id="3.40.50.1110">
    <property type="entry name" value="SGNH hydrolase"/>
    <property type="match status" value="2"/>
</dbReference>
<dbReference type="GO" id="GO:0016020">
    <property type="term" value="C:membrane"/>
    <property type="evidence" value="ECO:0007669"/>
    <property type="project" value="UniProtKB-SubCell"/>
</dbReference>
<dbReference type="Gene3D" id="2.60.40.640">
    <property type="match status" value="1"/>
</dbReference>
<feature type="transmembrane region" description="Helical" evidence="5">
    <location>
        <begin position="357"/>
        <end position="377"/>
    </location>
</feature>
<proteinExistence type="predicted"/>
<feature type="transmembrane region" description="Helical" evidence="5">
    <location>
        <begin position="451"/>
        <end position="468"/>
    </location>
</feature>
<keyword evidence="3 5" id="KW-1133">Transmembrane helix</keyword>
<dbReference type="InterPro" id="IPR014752">
    <property type="entry name" value="Arrestin-like_C"/>
</dbReference>
<dbReference type="InterPro" id="IPR011701">
    <property type="entry name" value="MFS"/>
</dbReference>
<keyword evidence="4 5" id="KW-0472">Membrane</keyword>
<feature type="transmembrane region" description="Helical" evidence="5">
    <location>
        <begin position="286"/>
        <end position="306"/>
    </location>
</feature>
<evidence type="ECO:0000256" key="3">
    <source>
        <dbReference type="ARBA" id="ARBA00022989"/>
    </source>
</evidence>
<evidence type="ECO:0000256" key="6">
    <source>
        <dbReference type="SAM" id="SignalP"/>
    </source>
</evidence>
<dbReference type="Proteomes" id="UP000179179">
    <property type="component" value="Unassembled WGS sequence"/>
</dbReference>
<dbReference type="AlphaFoldDB" id="A0A1F7ZV51"/>